<comment type="subcellular location">
    <subcellularLocation>
        <location evidence="1">Cell outer membrane</location>
        <topology evidence="1">Single-pass membrane protein</topology>
    </subcellularLocation>
    <subcellularLocation>
        <location evidence="2">Periplasm</location>
    </subcellularLocation>
</comment>
<keyword evidence="4" id="KW-0998">Cell outer membrane</keyword>
<dbReference type="RefSeq" id="WP_380075537.1">
    <property type="nucleotide sequence ID" value="NZ_JBHRZF010000011.1"/>
</dbReference>
<name>A0ABV8A139_9DEIO</name>
<comment type="caution">
    <text evidence="7">The sequence shown here is derived from an EMBL/GenBank/DDBJ whole genome shotgun (WGS) entry which is preliminary data.</text>
</comment>
<protein>
    <submittedName>
        <fullName evidence="7">Type II secretion system protein</fullName>
    </submittedName>
</protein>
<proteinExistence type="predicted"/>
<evidence type="ECO:0000256" key="6">
    <source>
        <dbReference type="SAM" id="Phobius"/>
    </source>
</evidence>
<keyword evidence="8" id="KW-1185">Reference proteome</keyword>
<organism evidence="7 8">
    <name type="scientific">Deinococcus antarcticus</name>
    <dbReference type="NCBI Taxonomy" id="1298767"/>
    <lineage>
        <taxon>Bacteria</taxon>
        <taxon>Thermotogati</taxon>
        <taxon>Deinococcota</taxon>
        <taxon>Deinococci</taxon>
        <taxon>Deinococcales</taxon>
        <taxon>Deinococcaceae</taxon>
        <taxon>Deinococcus</taxon>
    </lineage>
</organism>
<dbReference type="Gene3D" id="3.30.700.10">
    <property type="entry name" value="Glycoprotein, Type 4 Pilin"/>
    <property type="match status" value="1"/>
</dbReference>
<evidence type="ECO:0000256" key="2">
    <source>
        <dbReference type="ARBA" id="ARBA00004418"/>
    </source>
</evidence>
<dbReference type="EMBL" id="JBHRZF010000011">
    <property type="protein sequence ID" value="MFC3859372.1"/>
    <property type="molecule type" value="Genomic_DNA"/>
</dbReference>
<feature type="non-terminal residue" evidence="7">
    <location>
        <position position="91"/>
    </location>
</feature>
<dbReference type="Pfam" id="PF07963">
    <property type="entry name" value="N_methyl"/>
    <property type="match status" value="1"/>
</dbReference>
<evidence type="ECO:0000256" key="3">
    <source>
        <dbReference type="ARBA" id="ARBA00022764"/>
    </source>
</evidence>
<dbReference type="InterPro" id="IPR012902">
    <property type="entry name" value="N_methyl_site"/>
</dbReference>
<feature type="transmembrane region" description="Helical" evidence="6">
    <location>
        <begin position="12"/>
        <end position="30"/>
    </location>
</feature>
<feature type="region of interest" description="Disordered" evidence="5">
    <location>
        <begin position="68"/>
        <end position="91"/>
    </location>
</feature>
<keyword evidence="6" id="KW-0472">Membrane</keyword>
<evidence type="ECO:0000256" key="4">
    <source>
        <dbReference type="ARBA" id="ARBA00023237"/>
    </source>
</evidence>
<reference evidence="8" key="1">
    <citation type="journal article" date="2019" name="Int. J. Syst. Evol. Microbiol.">
        <title>The Global Catalogue of Microorganisms (GCM) 10K type strain sequencing project: providing services to taxonomists for standard genome sequencing and annotation.</title>
        <authorList>
            <consortium name="The Broad Institute Genomics Platform"/>
            <consortium name="The Broad Institute Genome Sequencing Center for Infectious Disease"/>
            <person name="Wu L."/>
            <person name="Ma J."/>
        </authorList>
    </citation>
    <scope>NUCLEOTIDE SEQUENCE [LARGE SCALE GENOMIC DNA]</scope>
    <source>
        <strain evidence="8">CCTCC AB 2013263</strain>
    </source>
</reference>
<gene>
    <name evidence="7" type="ORF">ACFOPQ_01105</name>
</gene>
<evidence type="ECO:0000313" key="8">
    <source>
        <dbReference type="Proteomes" id="UP001595748"/>
    </source>
</evidence>
<dbReference type="PROSITE" id="PS00409">
    <property type="entry name" value="PROKAR_NTER_METHYL"/>
    <property type="match status" value="1"/>
</dbReference>
<evidence type="ECO:0000256" key="1">
    <source>
        <dbReference type="ARBA" id="ARBA00004203"/>
    </source>
</evidence>
<dbReference type="NCBIfam" id="TIGR02532">
    <property type="entry name" value="IV_pilin_GFxxxE"/>
    <property type="match status" value="1"/>
</dbReference>
<dbReference type="InterPro" id="IPR045584">
    <property type="entry name" value="Pilin-like"/>
</dbReference>
<evidence type="ECO:0000313" key="7">
    <source>
        <dbReference type="EMBL" id="MFC3859372.1"/>
    </source>
</evidence>
<dbReference type="Proteomes" id="UP001595748">
    <property type="component" value="Unassembled WGS sequence"/>
</dbReference>
<sequence>MMNRSGFTLVELLVTILIAGILLVIIAGVVDSSSKLTNKDIGQMNASQNAQGALDMILNDVRNAGENLDTSVGDNFSSISSQPGKSNSQPH</sequence>
<accession>A0ABV8A139</accession>
<evidence type="ECO:0000256" key="5">
    <source>
        <dbReference type="SAM" id="MobiDB-lite"/>
    </source>
</evidence>
<keyword evidence="3" id="KW-0574">Periplasm</keyword>
<keyword evidence="6" id="KW-0812">Transmembrane</keyword>
<keyword evidence="6" id="KW-1133">Transmembrane helix</keyword>
<dbReference type="SUPFAM" id="SSF54523">
    <property type="entry name" value="Pili subunits"/>
    <property type="match status" value="1"/>
</dbReference>